<organism evidence="2 3">
    <name type="scientific">Burkholderia cepacia</name>
    <name type="common">Pseudomonas cepacia</name>
    <dbReference type="NCBI Taxonomy" id="292"/>
    <lineage>
        <taxon>Bacteria</taxon>
        <taxon>Pseudomonadati</taxon>
        <taxon>Pseudomonadota</taxon>
        <taxon>Betaproteobacteria</taxon>
        <taxon>Burkholderiales</taxon>
        <taxon>Burkholderiaceae</taxon>
        <taxon>Burkholderia</taxon>
        <taxon>Burkholderia cepacia complex</taxon>
    </lineage>
</organism>
<evidence type="ECO:0000313" key="2">
    <source>
        <dbReference type="EMBL" id="AOK20832.1"/>
    </source>
</evidence>
<dbReference type="Proteomes" id="UP000094776">
    <property type="component" value="Chromosome 2"/>
</dbReference>
<sequence length="66" mass="7077">MRGTRGTRNRIDAGIGPARRRNGRPGTLLAGPSTPRATRPLSSNGFARASAKPKCMPRTREKSAMT</sequence>
<gene>
    <name evidence="2" type="ORF">WT26_34585</name>
</gene>
<name>A0A1B4Q3T8_BURCE</name>
<protein>
    <submittedName>
        <fullName evidence="2">Uncharacterized protein</fullName>
    </submittedName>
</protein>
<evidence type="ECO:0000256" key="1">
    <source>
        <dbReference type="SAM" id="MobiDB-lite"/>
    </source>
</evidence>
<dbReference type="AlphaFoldDB" id="A0A1B4Q3T8"/>
<proteinExistence type="predicted"/>
<evidence type="ECO:0000313" key="3">
    <source>
        <dbReference type="Proteomes" id="UP000094776"/>
    </source>
</evidence>
<reference evidence="2 3" key="1">
    <citation type="submission" date="2015-12" db="EMBL/GenBank/DDBJ databases">
        <title>Diversity of Burkholderia near neighbor genomes.</title>
        <authorList>
            <person name="Sahl J."/>
            <person name="Wagner D."/>
            <person name="Keim P."/>
        </authorList>
    </citation>
    <scope>NUCLEOTIDE SEQUENCE [LARGE SCALE GENOMIC DNA]</scope>
    <source>
        <strain evidence="2 3">MSMB1184WGS</strain>
    </source>
</reference>
<dbReference type="EMBL" id="CP013444">
    <property type="protein sequence ID" value="AOK20832.1"/>
    <property type="molecule type" value="Genomic_DNA"/>
</dbReference>
<feature type="region of interest" description="Disordered" evidence="1">
    <location>
        <begin position="1"/>
        <end position="66"/>
    </location>
</feature>
<accession>A0A1B4Q3T8</accession>